<evidence type="ECO:0000256" key="1">
    <source>
        <dbReference type="ARBA" id="ARBA00005854"/>
    </source>
</evidence>
<comment type="similarity">
    <text evidence="1 4">Belongs to the D-isomer specific 2-hydroxyacid dehydrogenase family.</text>
</comment>
<sequence length="311" mass="34680">MQLVLLDKMTLGDFDETLFAQFGEFKSYQTTDSTQVLERTKDADIIITNKVVLDSKILSSLPKLKLICVSATGTNNIDMEYAKTHNIAVKNVAGYSTHSVAQHTLMLALSLLGRLPYYSQYVQQGQWCKSEIFCHLTYDLQDLYGKQWGIIGYGSIGKQVCHLAKAFGAEVSYHSTSGNNTQNDIPHKSLDEILKTSDIISIHAPLNSTTQNLIAKEQLQMLKKGAILLNLGRGGIVNEKDLAQALQIQDFLFGTDVLEKEPMIVNHPLLDSKIAHKVIITPHIAWAYKDTKDRLLQMVAENIKQFLNANG</sequence>
<dbReference type="AlphaFoldDB" id="A0A1Q2LGK5"/>
<evidence type="ECO:0000259" key="6">
    <source>
        <dbReference type="Pfam" id="PF02826"/>
    </source>
</evidence>
<dbReference type="KEGG" id="hbl:XJ32_01890"/>
<dbReference type="GO" id="GO:0051287">
    <property type="term" value="F:NAD binding"/>
    <property type="evidence" value="ECO:0007669"/>
    <property type="project" value="InterPro"/>
</dbReference>
<evidence type="ECO:0000256" key="2">
    <source>
        <dbReference type="ARBA" id="ARBA00023002"/>
    </source>
</evidence>
<dbReference type="EMBL" id="CP019645">
    <property type="protein sequence ID" value="AQQ59062.1"/>
    <property type="molecule type" value="Genomic_DNA"/>
</dbReference>
<dbReference type="PROSITE" id="PS00671">
    <property type="entry name" value="D_2_HYDROXYACID_DH_3"/>
    <property type="match status" value="1"/>
</dbReference>
<gene>
    <name evidence="7" type="ORF">XJ32_01890</name>
</gene>
<dbReference type="SUPFAM" id="SSF51735">
    <property type="entry name" value="NAD(P)-binding Rossmann-fold domains"/>
    <property type="match status" value="1"/>
</dbReference>
<dbReference type="InterPro" id="IPR036291">
    <property type="entry name" value="NAD(P)-bd_dom_sf"/>
</dbReference>
<reference evidence="7 8" key="1">
    <citation type="submission" date="2017-02" db="EMBL/GenBank/DDBJ databases">
        <title>Whole genome sequencing of Helicobacter bilis strain AAQJH.</title>
        <authorList>
            <person name="Conlan S."/>
            <person name="Thomas P.J."/>
            <person name="Mullikin J."/>
            <person name="Palmore T.N."/>
            <person name="Frank K.M."/>
            <person name="Segre J.A."/>
        </authorList>
    </citation>
    <scope>NUCLEOTIDE SEQUENCE [LARGE SCALE GENOMIC DNA]</scope>
    <source>
        <strain evidence="7 8">AAQJH</strain>
    </source>
</reference>
<dbReference type="Proteomes" id="UP000188298">
    <property type="component" value="Chromosome"/>
</dbReference>
<proteinExistence type="inferred from homology"/>
<organism evidence="7 8">
    <name type="scientific">Helicobacter bilis</name>
    <dbReference type="NCBI Taxonomy" id="37372"/>
    <lineage>
        <taxon>Bacteria</taxon>
        <taxon>Pseudomonadati</taxon>
        <taxon>Campylobacterota</taxon>
        <taxon>Epsilonproteobacteria</taxon>
        <taxon>Campylobacterales</taxon>
        <taxon>Helicobacteraceae</taxon>
        <taxon>Helicobacter</taxon>
    </lineage>
</organism>
<dbReference type="PANTHER" id="PTHR43761">
    <property type="entry name" value="D-ISOMER SPECIFIC 2-HYDROXYACID DEHYDROGENASE FAMILY PROTEIN (AFU_ORTHOLOGUE AFUA_1G13630)"/>
    <property type="match status" value="1"/>
</dbReference>
<dbReference type="RefSeq" id="WP_077388170.1">
    <property type="nucleotide sequence ID" value="NZ_CP019645.1"/>
</dbReference>
<evidence type="ECO:0000259" key="5">
    <source>
        <dbReference type="Pfam" id="PF00389"/>
    </source>
</evidence>
<evidence type="ECO:0000313" key="8">
    <source>
        <dbReference type="Proteomes" id="UP000188298"/>
    </source>
</evidence>
<dbReference type="GO" id="GO:0050578">
    <property type="term" value="F:(2R)-2-hydroxyacid dehydrogenase (NADP+) activity"/>
    <property type="evidence" value="ECO:0007669"/>
    <property type="project" value="UniProtKB-EC"/>
</dbReference>
<dbReference type="Pfam" id="PF02826">
    <property type="entry name" value="2-Hacid_dh_C"/>
    <property type="match status" value="1"/>
</dbReference>
<dbReference type="Gene3D" id="3.40.50.720">
    <property type="entry name" value="NAD(P)-binding Rossmann-like Domain"/>
    <property type="match status" value="2"/>
</dbReference>
<keyword evidence="3" id="KW-0520">NAD</keyword>
<name>A0A1Q2LGK5_9HELI</name>
<dbReference type="InterPro" id="IPR006139">
    <property type="entry name" value="D-isomer_2_OHA_DH_cat_dom"/>
</dbReference>
<dbReference type="NCBIfam" id="NF006263">
    <property type="entry name" value="PRK08410.1"/>
    <property type="match status" value="1"/>
</dbReference>
<protein>
    <submittedName>
        <fullName evidence="7">2-hydroxyacid dehydrogenase</fullName>
        <ecNumber evidence="7">1.1.1.272</ecNumber>
    </submittedName>
</protein>
<dbReference type="EC" id="1.1.1.272" evidence="7"/>
<accession>A0A1Q2LGK5</accession>
<evidence type="ECO:0000256" key="3">
    <source>
        <dbReference type="ARBA" id="ARBA00023027"/>
    </source>
</evidence>
<dbReference type="InterPro" id="IPR029753">
    <property type="entry name" value="D-isomer_DH_CS"/>
</dbReference>
<feature type="domain" description="D-isomer specific 2-hydroxyacid dehydrogenase catalytic" evidence="5">
    <location>
        <begin position="17"/>
        <end position="308"/>
    </location>
</feature>
<evidence type="ECO:0000313" key="7">
    <source>
        <dbReference type="EMBL" id="AQQ59062.1"/>
    </source>
</evidence>
<keyword evidence="2 4" id="KW-0560">Oxidoreductase</keyword>
<feature type="domain" description="D-isomer specific 2-hydroxyacid dehydrogenase NAD-binding" evidence="6">
    <location>
        <begin position="105"/>
        <end position="285"/>
    </location>
</feature>
<dbReference type="PANTHER" id="PTHR43761:SF1">
    <property type="entry name" value="D-ISOMER SPECIFIC 2-HYDROXYACID DEHYDROGENASE CATALYTIC DOMAIN-CONTAINING PROTEIN-RELATED"/>
    <property type="match status" value="1"/>
</dbReference>
<dbReference type="SUPFAM" id="SSF52283">
    <property type="entry name" value="Formate/glycerate dehydrogenase catalytic domain-like"/>
    <property type="match status" value="1"/>
</dbReference>
<dbReference type="CDD" id="cd12162">
    <property type="entry name" value="2-Hacid_dh_4"/>
    <property type="match status" value="1"/>
</dbReference>
<dbReference type="InterPro" id="IPR050418">
    <property type="entry name" value="D-iso_2-hydroxyacid_DH_PdxB"/>
</dbReference>
<dbReference type="Pfam" id="PF00389">
    <property type="entry name" value="2-Hacid_dh"/>
    <property type="match status" value="1"/>
</dbReference>
<evidence type="ECO:0000256" key="4">
    <source>
        <dbReference type="RuleBase" id="RU003719"/>
    </source>
</evidence>
<dbReference type="InterPro" id="IPR006140">
    <property type="entry name" value="D-isomer_DH_NAD-bd"/>
</dbReference>